<evidence type="ECO:0000313" key="2">
    <source>
        <dbReference type="EMBL" id="MBW0465083.1"/>
    </source>
</evidence>
<dbReference type="InterPro" id="IPR011333">
    <property type="entry name" value="SKP1/BTB/POZ_sf"/>
</dbReference>
<evidence type="ECO:0000313" key="3">
    <source>
        <dbReference type="Proteomes" id="UP000765509"/>
    </source>
</evidence>
<accession>A0A9Q3GEX8</accession>
<feature type="region of interest" description="Disordered" evidence="1">
    <location>
        <begin position="1"/>
        <end position="32"/>
    </location>
</feature>
<dbReference type="EMBL" id="AVOT02000949">
    <property type="protein sequence ID" value="MBW0465083.1"/>
    <property type="molecule type" value="Genomic_DNA"/>
</dbReference>
<feature type="compositionally biased region" description="Low complexity" evidence="1">
    <location>
        <begin position="12"/>
        <end position="32"/>
    </location>
</feature>
<dbReference type="Proteomes" id="UP000765509">
    <property type="component" value="Unassembled WGS sequence"/>
</dbReference>
<evidence type="ECO:0000256" key="1">
    <source>
        <dbReference type="SAM" id="MobiDB-lite"/>
    </source>
</evidence>
<dbReference type="SUPFAM" id="SSF54695">
    <property type="entry name" value="POZ domain"/>
    <property type="match status" value="1"/>
</dbReference>
<sequence>MTESILTSVPDPNLISSTLPPISSTSNLTSNQSSNVKLDLRNQLFDLDRDDLMELPESILLCLFPNGLVLSQKHQQQQQQHHQDNQLDDHSDQINESDHEIYYVDFDGSCLAYILKFFNDARLTYYGSLNRDLNHLHQPLNLPPNLQSPLFSHQAIIALREELEYFVIPPNLGSNSDSKLPHPQHHNLIQLKQTCGDSLLENKNIFTPFQKNINRENNLAEQHLIDMLCMSGFNRDDQWGYRSMEPKRCCITSLGLVLLKTGITYDHPDGIQITGPSNPSQLLNPQINSNQFATAQKLLLFWRKPARKCWWDTSELEVNLPNQPSYLVKLWVRRVWTLELSLI</sequence>
<dbReference type="OrthoDB" id="9451547at2759"/>
<comment type="caution">
    <text evidence="2">The sequence shown here is derived from an EMBL/GenBank/DDBJ whole genome shotgun (WGS) entry which is preliminary data.</text>
</comment>
<dbReference type="Gene3D" id="3.30.710.10">
    <property type="entry name" value="Potassium Channel Kv1.1, Chain A"/>
    <property type="match status" value="1"/>
</dbReference>
<reference evidence="2" key="1">
    <citation type="submission" date="2021-03" db="EMBL/GenBank/DDBJ databases">
        <title>Draft genome sequence of rust myrtle Austropuccinia psidii MF-1, a brazilian biotype.</title>
        <authorList>
            <person name="Quecine M.C."/>
            <person name="Pachon D.M.R."/>
            <person name="Bonatelli M.L."/>
            <person name="Correr F.H."/>
            <person name="Franceschini L.M."/>
            <person name="Leite T.F."/>
            <person name="Margarido G.R.A."/>
            <person name="Almeida C.A."/>
            <person name="Ferrarezi J.A."/>
            <person name="Labate C.A."/>
        </authorList>
    </citation>
    <scope>NUCLEOTIDE SEQUENCE</scope>
    <source>
        <strain evidence="2">MF-1</strain>
    </source>
</reference>
<gene>
    <name evidence="2" type="ORF">O181_004798</name>
</gene>
<dbReference type="AlphaFoldDB" id="A0A9Q3GEX8"/>
<name>A0A9Q3GEX8_9BASI</name>
<evidence type="ECO:0008006" key="4">
    <source>
        <dbReference type="Google" id="ProtNLM"/>
    </source>
</evidence>
<keyword evidence="3" id="KW-1185">Reference proteome</keyword>
<proteinExistence type="predicted"/>
<organism evidence="2 3">
    <name type="scientific">Austropuccinia psidii MF-1</name>
    <dbReference type="NCBI Taxonomy" id="1389203"/>
    <lineage>
        <taxon>Eukaryota</taxon>
        <taxon>Fungi</taxon>
        <taxon>Dikarya</taxon>
        <taxon>Basidiomycota</taxon>
        <taxon>Pucciniomycotina</taxon>
        <taxon>Pucciniomycetes</taxon>
        <taxon>Pucciniales</taxon>
        <taxon>Sphaerophragmiaceae</taxon>
        <taxon>Austropuccinia</taxon>
    </lineage>
</organism>
<protein>
    <recommendedName>
        <fullName evidence="4">WHI2-like protein</fullName>
    </recommendedName>
</protein>